<feature type="compositionally biased region" description="Polar residues" evidence="1">
    <location>
        <begin position="364"/>
        <end position="376"/>
    </location>
</feature>
<feature type="chain" id="PRO_5002525948" evidence="2">
    <location>
        <begin position="18"/>
        <end position="445"/>
    </location>
</feature>
<dbReference type="AlphaFoldDB" id="A0A0F7ZNL9"/>
<feature type="compositionally biased region" description="Basic and acidic residues" evidence="1">
    <location>
        <begin position="377"/>
        <end position="386"/>
    </location>
</feature>
<feature type="region of interest" description="Disordered" evidence="1">
    <location>
        <begin position="364"/>
        <end position="388"/>
    </location>
</feature>
<feature type="compositionally biased region" description="Polar residues" evidence="1">
    <location>
        <begin position="87"/>
        <end position="99"/>
    </location>
</feature>
<feature type="compositionally biased region" description="Basic and acidic residues" evidence="1">
    <location>
        <begin position="76"/>
        <end position="86"/>
    </location>
</feature>
<feature type="signal peptide" evidence="2">
    <location>
        <begin position="1"/>
        <end position="17"/>
    </location>
</feature>
<dbReference type="EMBL" id="KQ030530">
    <property type="protein sequence ID" value="KJZ73980.1"/>
    <property type="molecule type" value="Genomic_DNA"/>
</dbReference>
<keyword evidence="4" id="KW-1185">Reference proteome</keyword>
<evidence type="ECO:0000313" key="3">
    <source>
        <dbReference type="EMBL" id="KJZ73980.1"/>
    </source>
</evidence>
<evidence type="ECO:0000313" key="4">
    <source>
        <dbReference type="Proteomes" id="UP000054481"/>
    </source>
</evidence>
<evidence type="ECO:0000256" key="1">
    <source>
        <dbReference type="SAM" id="MobiDB-lite"/>
    </source>
</evidence>
<dbReference type="Proteomes" id="UP000054481">
    <property type="component" value="Unassembled WGS sequence"/>
</dbReference>
<organism evidence="3 4">
    <name type="scientific">Hirsutella minnesotensis 3608</name>
    <dbReference type="NCBI Taxonomy" id="1043627"/>
    <lineage>
        <taxon>Eukaryota</taxon>
        <taxon>Fungi</taxon>
        <taxon>Dikarya</taxon>
        <taxon>Ascomycota</taxon>
        <taxon>Pezizomycotina</taxon>
        <taxon>Sordariomycetes</taxon>
        <taxon>Hypocreomycetidae</taxon>
        <taxon>Hypocreales</taxon>
        <taxon>Ophiocordycipitaceae</taxon>
        <taxon>Hirsutella</taxon>
    </lineage>
</organism>
<accession>A0A0F7ZNL9</accession>
<gene>
    <name evidence="3" type="ORF">HIM_06648</name>
</gene>
<sequence length="445" mass="47234">MRISNTVALALIPGSLAAPVQSAASQDLKENNGLPRPGLLGGYGLLGTGIGGPFGLLNTGLLRGGSWTYPRPPRPPRPDVYRRDAEGTQTAQVDASQDSEAYGYYSDPGLLGFSGLLGTGIGARPGLLGTGILRGDPGYPRRGGYYRPGVYRRDAEDTQTAQVDASQDSEAYGYYPDPGLLGYYGLLGTGIGSRYGLLGTGLLSGDSGYPRRGGYYRPGIYRRDAEGTQTAQVDTSQDSEAYGYYPGLLGYDGLLGTGIGGRYGLLGTGILRGDPGYPPRGGYYGGYYRPGVYRRDAEGTQTAQVDASQDSETYRYRDSETNSYISPGLLGNYGFLGTGLGAPWGLLGTGLLRGYGVYRRDAESTQTAQADASQDSETYRYRDSETSRYPNPGLLGNFGLLGTGIGGPYGLLNTGLLRGHWGYGGSRVYARDMSGAEGREQRPTE</sequence>
<feature type="region of interest" description="Disordered" evidence="1">
    <location>
        <begin position="66"/>
        <end position="99"/>
    </location>
</feature>
<keyword evidence="2" id="KW-0732">Signal</keyword>
<protein>
    <submittedName>
        <fullName evidence="3">Uncharacterized protein</fullName>
    </submittedName>
</protein>
<proteinExistence type="predicted"/>
<name>A0A0F7ZNL9_9HYPO</name>
<reference evidence="3 4" key="1">
    <citation type="journal article" date="2014" name="Genome Biol. Evol.">
        <title>Comparative genomics and transcriptomics analyses reveal divergent lifestyle features of nematode endoparasitic fungus Hirsutella minnesotensis.</title>
        <authorList>
            <person name="Lai Y."/>
            <person name="Liu K."/>
            <person name="Zhang X."/>
            <person name="Zhang X."/>
            <person name="Li K."/>
            <person name="Wang N."/>
            <person name="Shu C."/>
            <person name="Wu Y."/>
            <person name="Wang C."/>
            <person name="Bushley K.E."/>
            <person name="Xiang M."/>
            <person name="Liu X."/>
        </authorList>
    </citation>
    <scope>NUCLEOTIDE SEQUENCE [LARGE SCALE GENOMIC DNA]</scope>
    <source>
        <strain evidence="3 4">3608</strain>
    </source>
</reference>
<evidence type="ECO:0000256" key="2">
    <source>
        <dbReference type="SAM" id="SignalP"/>
    </source>
</evidence>